<dbReference type="OrthoDB" id="7352421at2"/>
<dbReference type="PANTHER" id="PTHR43355:SF2">
    <property type="entry name" value="FLAVIN REDUCTASE (NADPH)"/>
    <property type="match status" value="1"/>
</dbReference>
<dbReference type="SUPFAM" id="SSF51735">
    <property type="entry name" value="NAD(P)-binding Rossmann-fold domains"/>
    <property type="match status" value="1"/>
</dbReference>
<dbReference type="eggNOG" id="COG2910">
    <property type="taxonomic scope" value="Bacteria"/>
</dbReference>
<name>A0A0A1YQL5_9PSED</name>
<accession>A0A0A1YQL5</accession>
<organism evidence="2 3">
    <name type="scientific">Pseudomonas taeanensis MS-3</name>
    <dbReference type="NCBI Taxonomy" id="1395571"/>
    <lineage>
        <taxon>Bacteria</taxon>
        <taxon>Pseudomonadati</taxon>
        <taxon>Pseudomonadota</taxon>
        <taxon>Gammaproteobacteria</taxon>
        <taxon>Pseudomonadales</taxon>
        <taxon>Pseudomonadaceae</taxon>
        <taxon>Pseudomonas</taxon>
    </lineage>
</organism>
<dbReference type="EMBL" id="AWSQ01000001">
    <property type="protein sequence ID" value="KFX71576.1"/>
    <property type="molecule type" value="Genomic_DNA"/>
</dbReference>
<dbReference type="AlphaFoldDB" id="A0A0A1YQL5"/>
<protein>
    <submittedName>
        <fullName evidence="2">3-beta hydroxysteroid dehydrogenase</fullName>
    </submittedName>
</protein>
<dbReference type="Gene3D" id="3.40.50.720">
    <property type="entry name" value="NAD(P)-binding Rossmann-like Domain"/>
    <property type="match status" value="1"/>
</dbReference>
<dbReference type="InterPro" id="IPR036291">
    <property type="entry name" value="NAD(P)-bd_dom_sf"/>
</dbReference>
<feature type="domain" description="NAD(P)-binding" evidence="1">
    <location>
        <begin position="7"/>
        <end position="201"/>
    </location>
</feature>
<dbReference type="InterPro" id="IPR016040">
    <property type="entry name" value="NAD(P)-bd_dom"/>
</dbReference>
<reference evidence="2 3" key="1">
    <citation type="journal article" date="2014" name="Genome Announc.">
        <title>Draft Genome Sequence of Petroleum Oil-Degrading Marine Bacterium Pseudomonas taeanensis Strain MS-3, Isolated from a Crude Oil-Contaminated Seashore.</title>
        <authorList>
            <person name="Lee S.Y."/>
            <person name="Kim S.H."/>
            <person name="Lee D.G."/>
            <person name="Shin S."/>
            <person name="Yun S.H."/>
            <person name="Choi C.W."/>
            <person name="Chung Y.H."/>
            <person name="Choi J.S."/>
            <person name="Kahng H.Y."/>
            <person name="Kim S.I."/>
        </authorList>
    </citation>
    <scope>NUCLEOTIDE SEQUENCE [LARGE SCALE GENOMIC DNA]</scope>
    <source>
        <strain evidence="2 3">MS-3</strain>
    </source>
</reference>
<dbReference type="Pfam" id="PF13460">
    <property type="entry name" value="NAD_binding_10"/>
    <property type="match status" value="1"/>
</dbReference>
<keyword evidence="3" id="KW-1185">Reference proteome</keyword>
<dbReference type="GO" id="GO:0016646">
    <property type="term" value="F:oxidoreductase activity, acting on the CH-NH group of donors, NAD or NADP as acceptor"/>
    <property type="evidence" value="ECO:0007669"/>
    <property type="project" value="TreeGrafter"/>
</dbReference>
<evidence type="ECO:0000313" key="2">
    <source>
        <dbReference type="EMBL" id="KFX71576.1"/>
    </source>
</evidence>
<dbReference type="PANTHER" id="PTHR43355">
    <property type="entry name" value="FLAVIN REDUCTASE (NADPH)"/>
    <property type="match status" value="1"/>
</dbReference>
<gene>
    <name evidence="2" type="ORF">TMS3_0106530</name>
</gene>
<dbReference type="STRING" id="1395571.TMS3_0106530"/>
<sequence length="213" mass="22606">MKIALIGASGFVGSAVLQEALNRGHRVTGIVRHPEKLLPQPTLTAVAADAYDAEALSGQLAEHDAVIHAFNPGWGTADIRQRFVQGTQAIYAAVKQAAVKRLLVVGGAGSLYVAPGLQLLDTADFPADYKEGAEGARQALQLIQSETALDWSFISPPAHLHPGKRTGQFRLGGDQLLMSGEAPAGIAVTDLAVAIIDELENPQHIRQRFTVAY</sequence>
<dbReference type="Proteomes" id="UP000030063">
    <property type="component" value="Unassembled WGS sequence"/>
</dbReference>
<comment type="caution">
    <text evidence="2">The sequence shown here is derived from an EMBL/GenBank/DDBJ whole genome shotgun (WGS) entry which is preliminary data.</text>
</comment>
<evidence type="ECO:0000259" key="1">
    <source>
        <dbReference type="Pfam" id="PF13460"/>
    </source>
</evidence>
<dbReference type="InterPro" id="IPR051606">
    <property type="entry name" value="Polyketide_Oxido-like"/>
</dbReference>
<dbReference type="RefSeq" id="WP_025164422.1">
    <property type="nucleotide sequence ID" value="NZ_AWSQ01000001.1"/>
</dbReference>
<proteinExistence type="predicted"/>
<dbReference type="CDD" id="cd05244">
    <property type="entry name" value="BVR-B_like_SDR_a"/>
    <property type="match status" value="1"/>
</dbReference>
<evidence type="ECO:0000313" key="3">
    <source>
        <dbReference type="Proteomes" id="UP000030063"/>
    </source>
</evidence>